<dbReference type="Pfam" id="PF12728">
    <property type="entry name" value="HTH_17"/>
    <property type="match status" value="1"/>
</dbReference>
<accession>A0A1I3I6G5</accession>
<organism evidence="2 3">
    <name type="scientific">Nocardioides psychrotolerans</name>
    <dbReference type="NCBI Taxonomy" id="1005945"/>
    <lineage>
        <taxon>Bacteria</taxon>
        <taxon>Bacillati</taxon>
        <taxon>Actinomycetota</taxon>
        <taxon>Actinomycetes</taxon>
        <taxon>Propionibacteriales</taxon>
        <taxon>Nocardioidaceae</taxon>
        <taxon>Nocardioides</taxon>
    </lineage>
</organism>
<dbReference type="RefSeq" id="WP_091113474.1">
    <property type="nucleotide sequence ID" value="NZ_BKAF01000015.1"/>
</dbReference>
<dbReference type="AlphaFoldDB" id="A0A1I3I6G5"/>
<proteinExistence type="predicted"/>
<protein>
    <submittedName>
        <fullName evidence="2">Helix-turn-helix domain-containing protein</fullName>
    </submittedName>
</protein>
<dbReference type="EMBL" id="FOQG01000008">
    <property type="protein sequence ID" value="SFI43460.1"/>
    <property type="molecule type" value="Genomic_DNA"/>
</dbReference>
<evidence type="ECO:0000313" key="2">
    <source>
        <dbReference type="EMBL" id="SFI43460.1"/>
    </source>
</evidence>
<dbReference type="STRING" id="1005945.SAMN05216561_108134"/>
<sequence>MSTWEDEQPIDYALTNAGWAAARTPVTLTISEAVAYAGRVKSRILELARTGRVEAVQVDGRWLIDGASLDAYLAQPRRPGIRRRTAGPRRVSAEPLLRQIALRGGDAACGVEHGSAAQKALERAREDGTVTVWTADHLAVHLLGLTLWDLWDAPGET</sequence>
<name>A0A1I3I6G5_9ACTN</name>
<evidence type="ECO:0000313" key="3">
    <source>
        <dbReference type="Proteomes" id="UP000198649"/>
    </source>
</evidence>
<keyword evidence="3" id="KW-1185">Reference proteome</keyword>
<dbReference type="Proteomes" id="UP000198649">
    <property type="component" value="Unassembled WGS sequence"/>
</dbReference>
<feature type="domain" description="Helix-turn-helix" evidence="1">
    <location>
        <begin position="28"/>
        <end position="75"/>
    </location>
</feature>
<dbReference type="InterPro" id="IPR041657">
    <property type="entry name" value="HTH_17"/>
</dbReference>
<reference evidence="2 3" key="1">
    <citation type="submission" date="2016-10" db="EMBL/GenBank/DDBJ databases">
        <authorList>
            <person name="de Groot N.N."/>
        </authorList>
    </citation>
    <scope>NUCLEOTIDE SEQUENCE [LARGE SCALE GENOMIC DNA]</scope>
    <source>
        <strain evidence="2 3">CGMCC 1.11156</strain>
    </source>
</reference>
<evidence type="ECO:0000259" key="1">
    <source>
        <dbReference type="Pfam" id="PF12728"/>
    </source>
</evidence>
<gene>
    <name evidence="2" type="ORF">SAMN05216561_108134</name>
</gene>